<comment type="caution">
    <text evidence="1">The sequence shown here is derived from an EMBL/GenBank/DDBJ whole genome shotgun (WGS) entry which is preliminary data.</text>
</comment>
<dbReference type="EMBL" id="RCHU02000001">
    <property type="protein sequence ID" value="KAL3609859.1"/>
    <property type="molecule type" value="Genomic_DNA"/>
</dbReference>
<protein>
    <submittedName>
        <fullName evidence="1">Uncharacterized protein</fullName>
    </submittedName>
</protein>
<dbReference type="Proteomes" id="UP000309997">
    <property type="component" value="Unassembled WGS sequence"/>
</dbReference>
<proteinExistence type="predicted"/>
<organism evidence="1 2">
    <name type="scientific">Populus alba</name>
    <name type="common">White poplar</name>
    <dbReference type="NCBI Taxonomy" id="43335"/>
    <lineage>
        <taxon>Eukaryota</taxon>
        <taxon>Viridiplantae</taxon>
        <taxon>Streptophyta</taxon>
        <taxon>Embryophyta</taxon>
        <taxon>Tracheophyta</taxon>
        <taxon>Spermatophyta</taxon>
        <taxon>Magnoliopsida</taxon>
        <taxon>eudicotyledons</taxon>
        <taxon>Gunneridae</taxon>
        <taxon>Pentapetalae</taxon>
        <taxon>rosids</taxon>
        <taxon>fabids</taxon>
        <taxon>Malpighiales</taxon>
        <taxon>Salicaceae</taxon>
        <taxon>Saliceae</taxon>
        <taxon>Populus</taxon>
    </lineage>
</organism>
<evidence type="ECO:0000313" key="1">
    <source>
        <dbReference type="EMBL" id="KAL3609859.1"/>
    </source>
</evidence>
<accession>A0ACC4CXU3</accession>
<gene>
    <name evidence="1" type="ORF">D5086_000879</name>
</gene>
<sequence>MSVVNGVCLLYFILEQGGEFCHNTIKAEICDRLLEIVDQLCNLNFQTLHAWFMSKFVSLPDYSLQGNYMCKRYTTGLALGKRVWIMTLSEEFLVLQWHITATWSSVFVGL</sequence>
<name>A0ACC4CXU3_POPAL</name>
<keyword evidence="2" id="KW-1185">Reference proteome</keyword>
<evidence type="ECO:0000313" key="2">
    <source>
        <dbReference type="Proteomes" id="UP000309997"/>
    </source>
</evidence>
<reference evidence="1 2" key="1">
    <citation type="journal article" date="2024" name="Plant Biotechnol. J.">
        <title>Genome and CRISPR/Cas9 system of a widespread forest tree (Populus alba) in the world.</title>
        <authorList>
            <person name="Liu Y.J."/>
            <person name="Jiang P.F."/>
            <person name="Han X.M."/>
            <person name="Li X.Y."/>
            <person name="Wang H.M."/>
            <person name="Wang Y.J."/>
            <person name="Wang X.X."/>
            <person name="Zeng Q.Y."/>
        </authorList>
    </citation>
    <scope>NUCLEOTIDE SEQUENCE [LARGE SCALE GENOMIC DNA]</scope>
    <source>
        <strain evidence="2">cv. PAL-ZL1</strain>
    </source>
</reference>